<dbReference type="EMBL" id="CP012342">
    <property type="protein sequence ID" value="AKV58269.1"/>
    <property type="molecule type" value="Genomic_DNA"/>
</dbReference>
<dbReference type="NCBIfam" id="TIGR00739">
    <property type="entry name" value="yajC"/>
    <property type="match status" value="1"/>
</dbReference>
<keyword evidence="11" id="KW-1185">Reference proteome</keyword>
<keyword evidence="5" id="KW-0812">Transmembrane</keyword>
<dbReference type="Proteomes" id="UP000060016">
    <property type="component" value="Chromosome"/>
</dbReference>
<dbReference type="PANTHER" id="PTHR33909">
    <property type="entry name" value="SEC TRANSLOCON ACCESSORY COMPLEX SUBUNIT YAJC"/>
    <property type="match status" value="1"/>
</dbReference>
<evidence type="ECO:0000256" key="6">
    <source>
        <dbReference type="ARBA" id="ARBA00022927"/>
    </source>
</evidence>
<evidence type="ECO:0000256" key="4">
    <source>
        <dbReference type="ARBA" id="ARBA00022475"/>
    </source>
</evidence>
<dbReference type="SMART" id="SM01323">
    <property type="entry name" value="YajC"/>
    <property type="match status" value="1"/>
</dbReference>
<dbReference type="KEGG" id="crie:AK829_02810"/>
<evidence type="ECO:0000313" key="11">
    <source>
        <dbReference type="Proteomes" id="UP000060016"/>
    </source>
</evidence>
<evidence type="ECO:0000256" key="8">
    <source>
        <dbReference type="ARBA" id="ARBA00023010"/>
    </source>
</evidence>
<evidence type="ECO:0000256" key="5">
    <source>
        <dbReference type="ARBA" id="ARBA00022692"/>
    </source>
</evidence>
<proteinExistence type="inferred from homology"/>
<dbReference type="AlphaFoldDB" id="A0A0K1RA35"/>
<accession>A0A0K1RA35</accession>
<sequence>MELLPLLLILGLFLLPSLLMMRSQRRRAREVEAMRASLVPGDRIVSVAGVHGTVVAVGEQGQEQGAIDVEIAPGVVVTMELAGVMKKDAEVMP</sequence>
<evidence type="ECO:0000256" key="2">
    <source>
        <dbReference type="ARBA" id="ARBA00006742"/>
    </source>
</evidence>
<evidence type="ECO:0000256" key="7">
    <source>
        <dbReference type="ARBA" id="ARBA00022989"/>
    </source>
</evidence>
<evidence type="ECO:0000256" key="9">
    <source>
        <dbReference type="ARBA" id="ARBA00023136"/>
    </source>
</evidence>
<keyword evidence="3" id="KW-0813">Transport</keyword>
<keyword evidence="4" id="KW-1003">Cell membrane</keyword>
<dbReference type="Pfam" id="PF02699">
    <property type="entry name" value="YajC"/>
    <property type="match status" value="1"/>
</dbReference>
<keyword evidence="8" id="KW-0811">Translocation</keyword>
<dbReference type="PANTHER" id="PTHR33909:SF1">
    <property type="entry name" value="SEC TRANSLOCON ACCESSORY COMPLEX SUBUNIT YAJC"/>
    <property type="match status" value="1"/>
</dbReference>
<evidence type="ECO:0008006" key="12">
    <source>
        <dbReference type="Google" id="ProtNLM"/>
    </source>
</evidence>
<protein>
    <recommendedName>
        <fullName evidence="12">Preprotein translocase subunit YajC</fullName>
    </recommendedName>
</protein>
<evidence type="ECO:0000256" key="3">
    <source>
        <dbReference type="ARBA" id="ARBA00022448"/>
    </source>
</evidence>
<keyword evidence="7" id="KW-1133">Transmembrane helix</keyword>
<dbReference type="RefSeq" id="WP_052204050.1">
    <property type="nucleotide sequence ID" value="NZ_BAAAGW010000006.1"/>
</dbReference>
<name>A0A0K1RA35_9CORY</name>
<keyword evidence="9" id="KW-0472">Membrane</keyword>
<dbReference type="InterPro" id="IPR003849">
    <property type="entry name" value="Preprotein_translocase_YajC"/>
</dbReference>
<evidence type="ECO:0000313" key="10">
    <source>
        <dbReference type="EMBL" id="AKV58269.1"/>
    </source>
</evidence>
<dbReference type="STRING" id="156976.AK829_02810"/>
<organism evidence="10 11">
    <name type="scientific">Corynebacterium riegelii</name>
    <dbReference type="NCBI Taxonomy" id="156976"/>
    <lineage>
        <taxon>Bacteria</taxon>
        <taxon>Bacillati</taxon>
        <taxon>Actinomycetota</taxon>
        <taxon>Actinomycetes</taxon>
        <taxon>Mycobacteriales</taxon>
        <taxon>Corynebacteriaceae</taxon>
        <taxon>Corynebacterium</taxon>
    </lineage>
</organism>
<evidence type="ECO:0000256" key="1">
    <source>
        <dbReference type="ARBA" id="ARBA00004162"/>
    </source>
</evidence>
<comment type="subcellular location">
    <subcellularLocation>
        <location evidence="1">Cell membrane</location>
        <topology evidence="1">Single-pass membrane protein</topology>
    </subcellularLocation>
</comment>
<gene>
    <name evidence="10" type="ORF">AK829_02810</name>
</gene>
<dbReference type="GO" id="GO:0005886">
    <property type="term" value="C:plasma membrane"/>
    <property type="evidence" value="ECO:0007669"/>
    <property type="project" value="UniProtKB-SubCell"/>
</dbReference>
<keyword evidence="6" id="KW-0653">Protein transport</keyword>
<dbReference type="PATRIC" id="fig|156976.3.peg.554"/>
<dbReference type="GO" id="GO:0015031">
    <property type="term" value="P:protein transport"/>
    <property type="evidence" value="ECO:0007669"/>
    <property type="project" value="UniProtKB-KW"/>
</dbReference>
<comment type="similarity">
    <text evidence="2">Belongs to the YajC family.</text>
</comment>
<reference evidence="10 11" key="1">
    <citation type="submission" date="2015-08" db="EMBL/GenBank/DDBJ databases">
        <authorList>
            <person name="Babu N.S."/>
            <person name="Beckwith C.J."/>
            <person name="Beseler K.G."/>
            <person name="Brison A."/>
            <person name="Carone J.V."/>
            <person name="Caskin T.P."/>
            <person name="Diamond M."/>
            <person name="Durham M.E."/>
            <person name="Foxe J.M."/>
            <person name="Go M."/>
            <person name="Henderson B.A."/>
            <person name="Jones I.B."/>
            <person name="McGettigan J.A."/>
            <person name="Micheletti S.J."/>
            <person name="Nasrallah M.E."/>
            <person name="Ortiz D."/>
            <person name="Piller C.R."/>
            <person name="Privatt S.R."/>
            <person name="Schneider S.L."/>
            <person name="Sharp S."/>
            <person name="Smith T.C."/>
            <person name="Stanton J.D."/>
            <person name="Ullery H.E."/>
            <person name="Wilson R.J."/>
            <person name="Serrano M.G."/>
            <person name="Buck G."/>
            <person name="Lee V."/>
            <person name="Wang Y."/>
            <person name="Carvalho R."/>
            <person name="Voegtly L."/>
            <person name="Shi R."/>
            <person name="Duckworth R."/>
            <person name="Johnson A."/>
            <person name="Loviza R."/>
            <person name="Walstead R."/>
            <person name="Shah Z."/>
            <person name="Kiflezghi M."/>
            <person name="Wade K."/>
            <person name="Ball S.L."/>
            <person name="Bradley K.W."/>
            <person name="Asai D.J."/>
            <person name="Bowman C.A."/>
            <person name="Russell D.A."/>
            <person name="Pope W.H."/>
            <person name="Jacobs-Sera D."/>
            <person name="Hendrix R.W."/>
            <person name="Hatfull G.F."/>
        </authorList>
    </citation>
    <scope>NUCLEOTIDE SEQUENCE [LARGE SCALE GENOMIC DNA]</scope>
    <source>
        <strain evidence="10 11">PUDD_83A45</strain>
    </source>
</reference>